<organism evidence="3 4">
    <name type="scientific">Mycobacteroides abscessus subsp. massiliense</name>
    <dbReference type="NCBI Taxonomy" id="1962118"/>
    <lineage>
        <taxon>Bacteria</taxon>
        <taxon>Bacillati</taxon>
        <taxon>Actinomycetota</taxon>
        <taxon>Actinomycetes</taxon>
        <taxon>Mycobacteriales</taxon>
        <taxon>Mycobacteriaceae</taxon>
        <taxon>Mycobacteroides</taxon>
        <taxon>Mycobacteroides abscessus</taxon>
    </lineage>
</organism>
<feature type="domain" description="DNA primase/polymerase bifunctional N-terminal" evidence="2">
    <location>
        <begin position="18"/>
        <end position="169"/>
    </location>
</feature>
<dbReference type="InterPro" id="IPR015330">
    <property type="entry name" value="DNA_primase/pol_bifunc_N"/>
</dbReference>
<feature type="region of interest" description="Disordered" evidence="1">
    <location>
        <begin position="666"/>
        <end position="704"/>
    </location>
</feature>
<reference evidence="3 4" key="1">
    <citation type="submission" date="2016-11" db="EMBL/GenBank/DDBJ databases">
        <authorList>
            <consortium name="Pathogen Informatics"/>
        </authorList>
    </citation>
    <scope>NUCLEOTIDE SEQUENCE [LARGE SCALE GENOMIC DNA]</scope>
    <source>
        <strain evidence="3 4">911</strain>
    </source>
</reference>
<dbReference type="Proteomes" id="UP000190074">
    <property type="component" value="Unassembled WGS sequence"/>
</dbReference>
<dbReference type="SUPFAM" id="SSF56747">
    <property type="entry name" value="Prim-pol domain"/>
    <property type="match status" value="1"/>
</dbReference>
<name>A0A1T8NVT9_9MYCO</name>
<dbReference type="Gene3D" id="3.30.720.160">
    <property type="entry name" value="Bifunctional DNA primase/polymerase, N-terminal"/>
    <property type="match status" value="1"/>
</dbReference>
<evidence type="ECO:0000313" key="3">
    <source>
        <dbReference type="EMBL" id="SKM23337.1"/>
    </source>
</evidence>
<feature type="compositionally biased region" description="Basic and acidic residues" evidence="1">
    <location>
        <begin position="274"/>
        <end position="285"/>
    </location>
</feature>
<dbReference type="Pfam" id="PF09250">
    <property type="entry name" value="Prim-Pol"/>
    <property type="match status" value="1"/>
</dbReference>
<dbReference type="AlphaFoldDB" id="A0A1T8NVT9"/>
<accession>A0A1T8NVT9</accession>
<dbReference type="CDD" id="cd04859">
    <property type="entry name" value="Prim_Pol"/>
    <property type="match status" value="1"/>
</dbReference>
<gene>
    <name evidence="3" type="ORF">SAMEA2259716_03161</name>
</gene>
<evidence type="ECO:0000256" key="1">
    <source>
        <dbReference type="SAM" id="MobiDB-lite"/>
    </source>
</evidence>
<dbReference type="Pfam" id="PF13481">
    <property type="entry name" value="AAA_25"/>
    <property type="match status" value="1"/>
</dbReference>
<dbReference type="SMART" id="SM00943">
    <property type="entry name" value="Prim-Pol"/>
    <property type="match status" value="1"/>
</dbReference>
<feature type="region of interest" description="Disordered" evidence="1">
    <location>
        <begin position="270"/>
        <end position="307"/>
    </location>
</feature>
<dbReference type="RefSeq" id="WP_079626732.1">
    <property type="nucleotide sequence ID" value="NZ_FVGW01000005.1"/>
</dbReference>
<feature type="region of interest" description="Disordered" evidence="1">
    <location>
        <begin position="718"/>
        <end position="740"/>
    </location>
</feature>
<evidence type="ECO:0000259" key="2">
    <source>
        <dbReference type="SMART" id="SM00943"/>
    </source>
</evidence>
<dbReference type="SUPFAM" id="SSF52540">
    <property type="entry name" value="P-loop containing nucleoside triphosphate hydrolases"/>
    <property type="match status" value="1"/>
</dbReference>
<evidence type="ECO:0000313" key="4">
    <source>
        <dbReference type="Proteomes" id="UP000190074"/>
    </source>
</evidence>
<dbReference type="EMBL" id="FVGW01000005">
    <property type="protein sequence ID" value="SKM23337.1"/>
    <property type="molecule type" value="Genomic_DNA"/>
</dbReference>
<dbReference type="InterPro" id="IPR027417">
    <property type="entry name" value="P-loop_NTPase"/>
</dbReference>
<sequence>MTVTNNTPGRGVDLRGAALRYTEMGWRVFPCKPKSKQPATAHGFKDATTSRGQVESWWDSKPQYNIGVCPPDDVVVFDLDHSTVVEGFENEFGPLPQTLTARTRRGQHLFFRVPAGVRVPTTGEFNRAAVDIKTGASGYLIAAPSAHPSGGRYQWVDEDAPIADLPDSLLLRFREVTAVKAAPKPAAQPVRTSDVVPYYKAALEAEMVAMATTAEGGRNRQLNTSAFNLGQLVPHGLTEDEVTDALTAAARSTTGEPMTDGEIERTIRSGLEAGMRDPRRPDDAAKGSSTAASSTPVVTGKPDADKGAGNAVMARRLVVTRGSQVQMQVIKWWEPDWIPLGEVTLLAGREGLGKSTIACGWAARETRAGNNIGYLHSEDSRAHTVAPRLAAAGADMDKVCFFDVQTPTANGSNSTATLSLPADLSLLEKAVIEHNITLLVFDAVKSFKDSSLGQHDDDVRALLEPLGQMAARLNVVVIGLVHFGKRESSDTGKLILGSIAWSQVVRSVLAVAEDKEQDRLIVTNTKANLSPRTRSAGVRIVSKTVHTEGGDSEVGVAEWLGDTNDDARDFLNQPEPVKSDDELDTHDYTPDLKASWLARYLAAAAKAGERVRPNDVIAYGRDKGHSRASVYRLFPKLVNAGMAESVDGEGFPRIVYWRWIDETTGPVHGEGETTETTGADLRKQGETPAVTRPEDETTGKTAPGQAIVCTDSAVVSVVSPNPTHTPPDETAGALTADSPGQTDRVARALANAQAKKQAVA</sequence>
<dbReference type="Gene3D" id="3.40.50.300">
    <property type="entry name" value="P-loop containing nucleotide triphosphate hydrolases"/>
    <property type="match status" value="1"/>
</dbReference>
<proteinExistence type="predicted"/>
<feature type="compositionally biased region" description="Low complexity" evidence="1">
    <location>
        <begin position="286"/>
        <end position="295"/>
    </location>
</feature>
<protein>
    <submittedName>
        <fullName evidence="3">Bifunctional DNA primase/polymerase domain protein</fullName>
    </submittedName>
</protein>